<dbReference type="RefSeq" id="WP_217793987.1">
    <property type="nucleotide sequence ID" value="NZ_JAHSPG010000016.1"/>
</dbReference>
<dbReference type="AlphaFoldDB" id="A0A9E2SAW6"/>
<gene>
    <name evidence="2" type="ORF">KTO63_21315</name>
</gene>
<evidence type="ECO:0000313" key="3">
    <source>
        <dbReference type="Proteomes" id="UP000812270"/>
    </source>
</evidence>
<dbReference type="CDD" id="cd07814">
    <property type="entry name" value="SRPBCC_CalC_Aha1-like"/>
    <property type="match status" value="1"/>
</dbReference>
<dbReference type="Pfam" id="PF08327">
    <property type="entry name" value="AHSA1"/>
    <property type="match status" value="1"/>
</dbReference>
<proteinExistence type="predicted"/>
<dbReference type="Proteomes" id="UP000812270">
    <property type="component" value="Unassembled WGS sequence"/>
</dbReference>
<organism evidence="2 3">
    <name type="scientific">Pinibacter aurantiacus</name>
    <dbReference type="NCBI Taxonomy" id="2851599"/>
    <lineage>
        <taxon>Bacteria</taxon>
        <taxon>Pseudomonadati</taxon>
        <taxon>Bacteroidota</taxon>
        <taxon>Chitinophagia</taxon>
        <taxon>Chitinophagales</taxon>
        <taxon>Chitinophagaceae</taxon>
        <taxon>Pinibacter</taxon>
    </lineage>
</organism>
<protein>
    <submittedName>
        <fullName evidence="2">SRPBCC domain-containing protein</fullName>
    </submittedName>
</protein>
<feature type="domain" description="Activator of Hsp90 ATPase homologue 1/2-like C-terminal" evidence="1">
    <location>
        <begin position="14"/>
        <end position="142"/>
    </location>
</feature>
<comment type="caution">
    <text evidence="2">The sequence shown here is derived from an EMBL/GenBank/DDBJ whole genome shotgun (WGS) entry which is preliminary data.</text>
</comment>
<evidence type="ECO:0000259" key="1">
    <source>
        <dbReference type="Pfam" id="PF08327"/>
    </source>
</evidence>
<sequence>MELPVKATVTHSFAAPAEKVFDAWFDPAMISRFMFGPQLRDEQIISIHPGRKVGDSFSFVVRRQGNDYDHIGEYVEIDKPKRLVFTWAVRQDLPAKSQIVIDIEPRGTGCFMTLTHEMAKEAENFTEQAKAAWSKMLNALDGAAS</sequence>
<dbReference type="EMBL" id="JAHSPG010000016">
    <property type="protein sequence ID" value="MBV4359723.1"/>
    <property type="molecule type" value="Genomic_DNA"/>
</dbReference>
<keyword evidence="3" id="KW-1185">Reference proteome</keyword>
<dbReference type="InterPro" id="IPR013538">
    <property type="entry name" value="ASHA1/2-like_C"/>
</dbReference>
<name>A0A9E2SAW6_9BACT</name>
<reference evidence="2" key="1">
    <citation type="submission" date="2021-06" db="EMBL/GenBank/DDBJ databases">
        <authorList>
            <person name="Huq M.A."/>
        </authorList>
    </citation>
    <scope>NUCLEOTIDE SEQUENCE</scope>
    <source>
        <strain evidence="2">MAH-26</strain>
    </source>
</reference>
<accession>A0A9E2SAW6</accession>
<evidence type="ECO:0000313" key="2">
    <source>
        <dbReference type="EMBL" id="MBV4359723.1"/>
    </source>
</evidence>